<dbReference type="Pfam" id="PF08268">
    <property type="entry name" value="FBA_3"/>
    <property type="match status" value="1"/>
</dbReference>
<dbReference type="PANTHER" id="PTHR31672:SF13">
    <property type="entry name" value="F-BOX PROTEIN CPR30-LIKE"/>
    <property type="match status" value="1"/>
</dbReference>
<proteinExistence type="predicted"/>
<dbReference type="SMART" id="SM00256">
    <property type="entry name" value="FBOX"/>
    <property type="match status" value="1"/>
</dbReference>
<dbReference type="InterPro" id="IPR017451">
    <property type="entry name" value="F-box-assoc_interact_dom"/>
</dbReference>
<sequence length="310" mass="35060">MGREMPYMPDAIVSEILAHLPVKPLMGFTCVCKAWQSIVRGDASFHRAHLHLQKPCLLVSPRTVDDDPLHTDKVGLHMWEANQQGTAVPLVYATDFSSGKLKHDLAHCDGLVLLHAESAVHLLNPATRHTRTLPRAFGLRRDPRSGAYKVACFSYRSWTKLAVTVDYHSMRMEVFTIGTDRHWRETPTQPSYPTVAQRTATFYKGSLIWTVFGDTAPGFLRFCLEDEAFGVIQPPPCHPRLECVMSRLAELRVCGTRRYNLRTKSYKNMFCMEDFGINSPSTGIFEDFSYFDVIPYIPSLISISDEVSTS</sequence>
<dbReference type="InterPro" id="IPR036047">
    <property type="entry name" value="F-box-like_dom_sf"/>
</dbReference>
<dbReference type="EnsemblPlants" id="EMT17162">
    <property type="protein sequence ID" value="EMT17162"/>
    <property type="gene ID" value="F775_03693"/>
</dbReference>
<accession>N1R1W6</accession>
<organism evidence="1">
    <name type="scientific">Aegilops tauschii</name>
    <name type="common">Tausch's goatgrass</name>
    <name type="synonym">Aegilops squarrosa</name>
    <dbReference type="NCBI Taxonomy" id="37682"/>
    <lineage>
        <taxon>Eukaryota</taxon>
        <taxon>Viridiplantae</taxon>
        <taxon>Streptophyta</taxon>
        <taxon>Embryophyta</taxon>
        <taxon>Tracheophyta</taxon>
        <taxon>Spermatophyta</taxon>
        <taxon>Magnoliopsida</taxon>
        <taxon>Liliopsida</taxon>
        <taxon>Poales</taxon>
        <taxon>Poaceae</taxon>
        <taxon>BOP clade</taxon>
        <taxon>Pooideae</taxon>
        <taxon>Triticodae</taxon>
        <taxon>Triticeae</taxon>
        <taxon>Triticinae</taxon>
        <taxon>Aegilops</taxon>
    </lineage>
</organism>
<dbReference type="PANTHER" id="PTHR31672">
    <property type="entry name" value="BNACNNG10540D PROTEIN"/>
    <property type="match status" value="1"/>
</dbReference>
<dbReference type="InterPro" id="IPR013187">
    <property type="entry name" value="F-box-assoc_dom_typ3"/>
</dbReference>
<name>N1R1W6_AEGTA</name>
<dbReference type="InterPro" id="IPR001810">
    <property type="entry name" value="F-box_dom"/>
</dbReference>
<reference evidence="1" key="1">
    <citation type="submission" date="2015-06" db="UniProtKB">
        <authorList>
            <consortium name="EnsemblPlants"/>
        </authorList>
    </citation>
    <scope>IDENTIFICATION</scope>
</reference>
<protein>
    <submittedName>
        <fullName evidence="1">Uncharacterized protein</fullName>
    </submittedName>
</protein>
<dbReference type="AlphaFoldDB" id="N1R1W6"/>
<dbReference type="SUPFAM" id="SSF81383">
    <property type="entry name" value="F-box domain"/>
    <property type="match status" value="1"/>
</dbReference>
<dbReference type="NCBIfam" id="TIGR01640">
    <property type="entry name" value="F_box_assoc_1"/>
    <property type="match status" value="1"/>
</dbReference>
<evidence type="ECO:0000313" key="1">
    <source>
        <dbReference type="EnsemblPlants" id="EMT17162"/>
    </source>
</evidence>
<dbReference type="InterPro" id="IPR050796">
    <property type="entry name" value="SCF_F-box_component"/>
</dbReference>
<dbReference type="Pfam" id="PF00646">
    <property type="entry name" value="F-box"/>
    <property type="match status" value="1"/>
</dbReference>
<dbReference type="PROSITE" id="PS50181">
    <property type="entry name" value="FBOX"/>
    <property type="match status" value="1"/>
</dbReference>
<dbReference type="Gene3D" id="1.20.1280.50">
    <property type="match status" value="1"/>
</dbReference>